<feature type="chain" id="PRO_5047374837" evidence="5">
    <location>
        <begin position="22"/>
        <end position="326"/>
    </location>
</feature>
<dbReference type="Proteomes" id="UP001225034">
    <property type="component" value="Unassembled WGS sequence"/>
</dbReference>
<feature type="domain" description="Fe/B12 periplasmic-binding" evidence="6">
    <location>
        <begin position="63"/>
        <end position="321"/>
    </location>
</feature>
<dbReference type="PROSITE" id="PS51257">
    <property type="entry name" value="PROKAR_LIPOPROTEIN"/>
    <property type="match status" value="1"/>
</dbReference>
<evidence type="ECO:0000256" key="3">
    <source>
        <dbReference type="ARBA" id="ARBA00022448"/>
    </source>
</evidence>
<dbReference type="PANTHER" id="PTHR30532">
    <property type="entry name" value="IRON III DICITRATE-BINDING PERIPLASMIC PROTEIN"/>
    <property type="match status" value="1"/>
</dbReference>
<keyword evidence="3" id="KW-0813">Transport</keyword>
<proteinExistence type="inferred from homology"/>
<dbReference type="Gene3D" id="3.40.50.1980">
    <property type="entry name" value="Nitrogenase molybdenum iron protein domain"/>
    <property type="match status" value="2"/>
</dbReference>
<comment type="caution">
    <text evidence="7">The sequence shown here is derived from an EMBL/GenBank/DDBJ whole genome shotgun (WGS) entry which is preliminary data.</text>
</comment>
<evidence type="ECO:0000313" key="7">
    <source>
        <dbReference type="EMBL" id="MDQ0207268.1"/>
    </source>
</evidence>
<dbReference type="PANTHER" id="PTHR30532:SF26">
    <property type="entry name" value="IRON(3+)-HYDROXAMATE-BINDING PROTEIN FHUD"/>
    <property type="match status" value="1"/>
</dbReference>
<dbReference type="RefSeq" id="WP_306982420.1">
    <property type="nucleotide sequence ID" value="NZ_JAUSUA010000002.1"/>
</dbReference>
<dbReference type="InterPro" id="IPR051313">
    <property type="entry name" value="Bact_iron-sidero_bind"/>
</dbReference>
<name>A0ABT9YI42_9BACI</name>
<organism evidence="7 8">
    <name type="scientific">Alkalicoccobacillus murimartini</name>
    <dbReference type="NCBI Taxonomy" id="171685"/>
    <lineage>
        <taxon>Bacteria</taxon>
        <taxon>Bacillati</taxon>
        <taxon>Bacillota</taxon>
        <taxon>Bacilli</taxon>
        <taxon>Bacillales</taxon>
        <taxon>Bacillaceae</taxon>
        <taxon>Alkalicoccobacillus</taxon>
    </lineage>
</organism>
<dbReference type="EMBL" id="JAUSUA010000002">
    <property type="protein sequence ID" value="MDQ0207268.1"/>
    <property type="molecule type" value="Genomic_DNA"/>
</dbReference>
<comment type="similarity">
    <text evidence="2">Belongs to the bacterial solute-binding protein 8 family.</text>
</comment>
<evidence type="ECO:0000313" key="8">
    <source>
        <dbReference type="Proteomes" id="UP001225034"/>
    </source>
</evidence>
<dbReference type="PROSITE" id="PS50983">
    <property type="entry name" value="FE_B12_PBP"/>
    <property type="match status" value="1"/>
</dbReference>
<evidence type="ECO:0000259" key="6">
    <source>
        <dbReference type="PROSITE" id="PS50983"/>
    </source>
</evidence>
<evidence type="ECO:0000256" key="5">
    <source>
        <dbReference type="SAM" id="SignalP"/>
    </source>
</evidence>
<comment type="subcellular location">
    <subcellularLocation>
        <location evidence="1">Cell membrane</location>
        <topology evidence="1">Lipid-anchor</topology>
    </subcellularLocation>
</comment>
<keyword evidence="4 5" id="KW-0732">Signal</keyword>
<evidence type="ECO:0000256" key="2">
    <source>
        <dbReference type="ARBA" id="ARBA00008814"/>
    </source>
</evidence>
<dbReference type="CDD" id="cd01138">
    <property type="entry name" value="FeuA"/>
    <property type="match status" value="1"/>
</dbReference>
<evidence type="ECO:0000256" key="4">
    <source>
        <dbReference type="ARBA" id="ARBA00022729"/>
    </source>
</evidence>
<dbReference type="InterPro" id="IPR002491">
    <property type="entry name" value="ABC_transptr_periplasmic_BD"/>
</dbReference>
<accession>A0ABT9YI42</accession>
<gene>
    <name evidence="7" type="ORF">J2S05_002067</name>
</gene>
<sequence>MKTTKWFLGLLTLCMALFVSACNTNSDTDANSDGNNETAEAEAETKIFASESGDVEIPAQPERIVTDIYAGEFFSVGANVVGAGSWTFGNPILEEQLEDVIDIGDPVNLESVLESKPDLIVVMSDDQYEELSQIAPTIVIPYNTTTNIQDTVEMFGEIAGAEDEADSFIADFEEKAAQAREEINGVIDEGATVGIYEITDQGSFWVFGENGGRGGQALYNALELEAPESIKADIIETDEVKELSMEVVPEYAADYMFITDYNPDGTSDSLNQFTESSIWQDLEAVKNNRVFVNDFDTFYPYNPISVSHQIDLFVEMILERAEENGK</sequence>
<reference evidence="7 8" key="1">
    <citation type="submission" date="2023-07" db="EMBL/GenBank/DDBJ databases">
        <title>Genomic Encyclopedia of Type Strains, Phase IV (KMG-IV): sequencing the most valuable type-strain genomes for metagenomic binning, comparative biology and taxonomic classification.</title>
        <authorList>
            <person name="Goeker M."/>
        </authorList>
    </citation>
    <scope>NUCLEOTIDE SEQUENCE [LARGE SCALE GENOMIC DNA]</scope>
    <source>
        <strain evidence="7 8">DSM 19154</strain>
    </source>
</reference>
<dbReference type="SUPFAM" id="SSF53807">
    <property type="entry name" value="Helical backbone' metal receptor"/>
    <property type="match status" value="1"/>
</dbReference>
<evidence type="ECO:0000256" key="1">
    <source>
        <dbReference type="ARBA" id="ARBA00004193"/>
    </source>
</evidence>
<dbReference type="Pfam" id="PF01497">
    <property type="entry name" value="Peripla_BP_2"/>
    <property type="match status" value="1"/>
</dbReference>
<protein>
    <submittedName>
        <fullName evidence="7">Iron complex transport system substrate-binding protein</fullName>
    </submittedName>
</protein>
<feature type="signal peptide" evidence="5">
    <location>
        <begin position="1"/>
        <end position="21"/>
    </location>
</feature>
<keyword evidence="8" id="KW-1185">Reference proteome</keyword>